<dbReference type="Proteomes" id="UP000231092">
    <property type="component" value="Unassembled WGS sequence"/>
</dbReference>
<dbReference type="PANTHER" id="PTHR42756">
    <property type="entry name" value="TRANSCRIPTIONAL REGULATOR, MARR"/>
    <property type="match status" value="1"/>
</dbReference>
<name>A0A2M8Z7L1_9FIRM</name>
<evidence type="ECO:0000313" key="5">
    <source>
        <dbReference type="EMBL" id="PJJ29431.1"/>
    </source>
</evidence>
<comment type="caution">
    <text evidence="5">The sequence shown here is derived from an EMBL/GenBank/DDBJ whole genome shotgun (WGS) entry which is preliminary data.</text>
</comment>
<feature type="compositionally biased region" description="Basic and acidic residues" evidence="4">
    <location>
        <begin position="30"/>
        <end position="49"/>
    </location>
</feature>
<reference evidence="5 6" key="1">
    <citation type="submission" date="2017-11" db="EMBL/GenBank/DDBJ databases">
        <title>Understudied soil microbes with underappreciated capabilities: Untangling the Clostridium saccharolyticum group.</title>
        <authorList>
            <person name="Leschine S."/>
        </authorList>
    </citation>
    <scope>NUCLEOTIDE SEQUENCE [LARGE SCALE GENOMIC DNA]</scope>
    <source>
        <strain evidence="5 6">18A</strain>
    </source>
</reference>
<protein>
    <submittedName>
        <fullName evidence="5">DNA-binding MarR family transcriptional regulator</fullName>
    </submittedName>
</protein>
<dbReference type="AlphaFoldDB" id="A0A2M8Z7L1"/>
<dbReference type="Gene3D" id="1.10.10.10">
    <property type="entry name" value="Winged helix-like DNA-binding domain superfamily/Winged helix DNA-binding domain"/>
    <property type="match status" value="1"/>
</dbReference>
<accession>A0A2M8Z7L1</accession>
<dbReference type="GO" id="GO:0003700">
    <property type="term" value="F:DNA-binding transcription factor activity"/>
    <property type="evidence" value="ECO:0007669"/>
    <property type="project" value="InterPro"/>
</dbReference>
<dbReference type="EMBL" id="PGET01000001">
    <property type="protein sequence ID" value="PJJ29431.1"/>
    <property type="molecule type" value="Genomic_DNA"/>
</dbReference>
<keyword evidence="3" id="KW-0804">Transcription</keyword>
<evidence type="ECO:0000256" key="4">
    <source>
        <dbReference type="SAM" id="MobiDB-lite"/>
    </source>
</evidence>
<organism evidence="5 6">
    <name type="scientific">[Clostridium] celerecrescens 18A</name>
    <dbReference type="NCBI Taxonomy" id="1286362"/>
    <lineage>
        <taxon>Bacteria</taxon>
        <taxon>Bacillati</taxon>
        <taxon>Bacillota</taxon>
        <taxon>Clostridia</taxon>
        <taxon>Lachnospirales</taxon>
        <taxon>Lachnospiraceae</taxon>
        <taxon>Lacrimispora</taxon>
    </lineage>
</organism>
<proteinExistence type="predicted"/>
<dbReference type="PANTHER" id="PTHR42756:SF1">
    <property type="entry name" value="TRANSCRIPTIONAL REPRESSOR OF EMRAB OPERON"/>
    <property type="match status" value="1"/>
</dbReference>
<keyword evidence="1" id="KW-0805">Transcription regulation</keyword>
<evidence type="ECO:0000256" key="1">
    <source>
        <dbReference type="ARBA" id="ARBA00023015"/>
    </source>
</evidence>
<keyword evidence="2 5" id="KW-0238">DNA-binding</keyword>
<sequence>MKNDILSEEHCPYCKRHCSLKAPHCGKGRALAEKRKKEEKKEKEGKKETAMVPETDEWKDIQSELRLMRLFQNVSLLLPERKARKQGGKGARLYIMAELAEKGDLTQKEIKENSGMLFKELEEALQKLEKKGCVSRKQEEGRDIKISLTGKGFEAAKEHMGEWKRENDSIFSPLTEEEKGSLEQILKKILS</sequence>
<dbReference type="PRINTS" id="PR00598">
    <property type="entry name" value="HTHMARR"/>
</dbReference>
<dbReference type="InterPro" id="IPR000835">
    <property type="entry name" value="HTH_MarR-typ"/>
</dbReference>
<evidence type="ECO:0000313" key="6">
    <source>
        <dbReference type="Proteomes" id="UP000231092"/>
    </source>
</evidence>
<evidence type="ECO:0000256" key="2">
    <source>
        <dbReference type="ARBA" id="ARBA00023125"/>
    </source>
</evidence>
<dbReference type="OrthoDB" id="1954577at2"/>
<dbReference type="SUPFAM" id="SSF46785">
    <property type="entry name" value="Winged helix' DNA-binding domain"/>
    <property type="match status" value="1"/>
</dbReference>
<dbReference type="GO" id="GO:0003677">
    <property type="term" value="F:DNA binding"/>
    <property type="evidence" value="ECO:0007669"/>
    <property type="project" value="UniProtKB-KW"/>
</dbReference>
<gene>
    <name evidence="5" type="ORF">H171_2972</name>
</gene>
<dbReference type="InterPro" id="IPR036388">
    <property type="entry name" value="WH-like_DNA-bd_sf"/>
</dbReference>
<evidence type="ECO:0000256" key="3">
    <source>
        <dbReference type="ARBA" id="ARBA00023163"/>
    </source>
</evidence>
<feature type="region of interest" description="Disordered" evidence="4">
    <location>
        <begin position="29"/>
        <end position="51"/>
    </location>
</feature>
<dbReference type="InterPro" id="IPR036390">
    <property type="entry name" value="WH_DNA-bd_sf"/>
</dbReference>
<dbReference type="RefSeq" id="WP_100305819.1">
    <property type="nucleotide sequence ID" value="NZ_PGET01000001.1"/>
</dbReference>